<gene>
    <name evidence="2" type="ORF">B0T24DRAFT_173688</name>
</gene>
<accession>A0AAE0TT76</accession>
<dbReference type="EMBL" id="JAULSN010000002">
    <property type="protein sequence ID" value="KAK3379896.1"/>
    <property type="molecule type" value="Genomic_DNA"/>
</dbReference>
<evidence type="ECO:0000256" key="1">
    <source>
        <dbReference type="SAM" id="SignalP"/>
    </source>
</evidence>
<dbReference type="AlphaFoldDB" id="A0AAE0TT76"/>
<proteinExistence type="predicted"/>
<feature type="chain" id="PRO_5042154901" description="Secreted protein" evidence="1">
    <location>
        <begin position="25"/>
        <end position="148"/>
    </location>
</feature>
<reference evidence="2" key="1">
    <citation type="journal article" date="2023" name="Mol. Phylogenet. Evol.">
        <title>Genome-scale phylogeny and comparative genomics of the fungal order Sordariales.</title>
        <authorList>
            <person name="Hensen N."/>
            <person name="Bonometti L."/>
            <person name="Westerberg I."/>
            <person name="Brannstrom I.O."/>
            <person name="Guillou S."/>
            <person name="Cros-Aarteil S."/>
            <person name="Calhoun S."/>
            <person name="Haridas S."/>
            <person name="Kuo A."/>
            <person name="Mondo S."/>
            <person name="Pangilinan J."/>
            <person name="Riley R."/>
            <person name="LaButti K."/>
            <person name="Andreopoulos B."/>
            <person name="Lipzen A."/>
            <person name="Chen C."/>
            <person name="Yan M."/>
            <person name="Daum C."/>
            <person name="Ng V."/>
            <person name="Clum A."/>
            <person name="Steindorff A."/>
            <person name="Ohm R.A."/>
            <person name="Martin F."/>
            <person name="Silar P."/>
            <person name="Natvig D.O."/>
            <person name="Lalanne C."/>
            <person name="Gautier V."/>
            <person name="Ament-Velasquez S.L."/>
            <person name="Kruys A."/>
            <person name="Hutchinson M.I."/>
            <person name="Powell A.J."/>
            <person name="Barry K."/>
            <person name="Miller A.N."/>
            <person name="Grigoriev I.V."/>
            <person name="Debuchy R."/>
            <person name="Gladieux P."/>
            <person name="Hiltunen Thoren M."/>
            <person name="Johannesson H."/>
        </authorList>
    </citation>
    <scope>NUCLEOTIDE SEQUENCE</scope>
    <source>
        <strain evidence="2">CBS 958.72</strain>
    </source>
</reference>
<evidence type="ECO:0000313" key="2">
    <source>
        <dbReference type="EMBL" id="KAK3379896.1"/>
    </source>
</evidence>
<feature type="signal peptide" evidence="1">
    <location>
        <begin position="1"/>
        <end position="24"/>
    </location>
</feature>
<evidence type="ECO:0000313" key="3">
    <source>
        <dbReference type="Proteomes" id="UP001287356"/>
    </source>
</evidence>
<keyword evidence="3" id="KW-1185">Reference proteome</keyword>
<evidence type="ECO:0008006" key="4">
    <source>
        <dbReference type="Google" id="ProtNLM"/>
    </source>
</evidence>
<sequence length="148" mass="16279">MQLPRGWDAGAMCALMTRFLVVHCASRLLPLPALFVRCVPCPVVVVGLEAPVATRRPSRGQLWCLVRAGRGPSLVKWQPHLRDGLERTGLGVSMLEYARIQEGASWSCLSPDLFLEGKSSRIWTGLELMHPPSLPTGKLKLHPSCLES</sequence>
<name>A0AAE0TT76_9PEZI</name>
<protein>
    <recommendedName>
        <fullName evidence="4">Secreted protein</fullName>
    </recommendedName>
</protein>
<keyword evidence="1" id="KW-0732">Signal</keyword>
<reference evidence="2" key="2">
    <citation type="submission" date="2023-06" db="EMBL/GenBank/DDBJ databases">
        <authorList>
            <consortium name="Lawrence Berkeley National Laboratory"/>
            <person name="Haridas S."/>
            <person name="Hensen N."/>
            <person name="Bonometti L."/>
            <person name="Westerberg I."/>
            <person name="Brannstrom I.O."/>
            <person name="Guillou S."/>
            <person name="Cros-Aarteil S."/>
            <person name="Calhoun S."/>
            <person name="Kuo A."/>
            <person name="Mondo S."/>
            <person name="Pangilinan J."/>
            <person name="Riley R."/>
            <person name="Labutti K."/>
            <person name="Andreopoulos B."/>
            <person name="Lipzen A."/>
            <person name="Chen C."/>
            <person name="Yanf M."/>
            <person name="Daum C."/>
            <person name="Ng V."/>
            <person name="Clum A."/>
            <person name="Steindorff A."/>
            <person name="Ohm R."/>
            <person name="Martin F."/>
            <person name="Silar P."/>
            <person name="Natvig D."/>
            <person name="Lalanne C."/>
            <person name="Gautier V."/>
            <person name="Ament-Velasquez S.L."/>
            <person name="Kruys A."/>
            <person name="Hutchinson M.I."/>
            <person name="Powell A.J."/>
            <person name="Barry K."/>
            <person name="Miller A.N."/>
            <person name="Grigoriev I.V."/>
            <person name="Debuchy R."/>
            <person name="Gladieux P."/>
            <person name="Thoren M.H."/>
            <person name="Johannesson H."/>
        </authorList>
    </citation>
    <scope>NUCLEOTIDE SEQUENCE</scope>
    <source>
        <strain evidence="2">CBS 958.72</strain>
    </source>
</reference>
<comment type="caution">
    <text evidence="2">The sequence shown here is derived from an EMBL/GenBank/DDBJ whole genome shotgun (WGS) entry which is preliminary data.</text>
</comment>
<dbReference type="Proteomes" id="UP001287356">
    <property type="component" value="Unassembled WGS sequence"/>
</dbReference>
<organism evidence="2 3">
    <name type="scientific">Lasiosphaeria ovina</name>
    <dbReference type="NCBI Taxonomy" id="92902"/>
    <lineage>
        <taxon>Eukaryota</taxon>
        <taxon>Fungi</taxon>
        <taxon>Dikarya</taxon>
        <taxon>Ascomycota</taxon>
        <taxon>Pezizomycotina</taxon>
        <taxon>Sordariomycetes</taxon>
        <taxon>Sordariomycetidae</taxon>
        <taxon>Sordariales</taxon>
        <taxon>Lasiosphaeriaceae</taxon>
        <taxon>Lasiosphaeria</taxon>
    </lineage>
</organism>